<evidence type="ECO:0000313" key="3">
    <source>
        <dbReference type="Proteomes" id="UP000192758"/>
    </source>
</evidence>
<dbReference type="InterPro" id="IPR016024">
    <property type="entry name" value="ARM-type_fold"/>
</dbReference>
<evidence type="ECO:0000313" key="2">
    <source>
        <dbReference type="EMBL" id="OQS55305.1"/>
    </source>
</evidence>
<gene>
    <name evidence="2" type="ORF">EHP00_2696</name>
    <name evidence="1" type="ORF">EHP00_765</name>
</gene>
<evidence type="ECO:0000313" key="1">
    <source>
        <dbReference type="EMBL" id="OQS54678.1"/>
    </source>
</evidence>
<dbReference type="Proteomes" id="UP000192758">
    <property type="component" value="Unassembled WGS sequence"/>
</dbReference>
<proteinExistence type="predicted"/>
<dbReference type="InterPro" id="IPR011989">
    <property type="entry name" value="ARM-like"/>
</dbReference>
<dbReference type="AlphaFoldDB" id="A0A1W0E634"/>
<dbReference type="Gene3D" id="1.25.10.10">
    <property type="entry name" value="Leucine-rich Repeat Variant"/>
    <property type="match status" value="1"/>
</dbReference>
<name>A0A1W0E634_9MICR</name>
<reference evidence="1 3" key="1">
    <citation type="journal article" date="2017" name="Environ. Microbiol.">
        <title>Decay of the glycolytic pathway and adaptation to intranuclear parasitism within Enterocytozoonidae microsporidia.</title>
        <authorList>
            <person name="Wiredu Boakye D."/>
            <person name="Jaroenlak P."/>
            <person name="Prachumwat A."/>
            <person name="Williams T.A."/>
            <person name="Bateman K.S."/>
            <person name="Itsathitphaisarn O."/>
            <person name="Sritunyalucksana K."/>
            <person name="Paszkiewicz K.H."/>
            <person name="Moore K.A."/>
            <person name="Stentiford G.D."/>
            <person name="Williams B.A."/>
        </authorList>
    </citation>
    <scope>NUCLEOTIDE SEQUENCE [LARGE SCALE GENOMIC DNA]</scope>
    <source>
        <strain evidence="1 3">TH1</strain>
    </source>
</reference>
<dbReference type="EMBL" id="MNPJ01000018">
    <property type="protein sequence ID" value="OQS54678.1"/>
    <property type="molecule type" value="Genomic_DNA"/>
</dbReference>
<keyword evidence="3" id="KW-1185">Reference proteome</keyword>
<dbReference type="VEuPathDB" id="MicrosporidiaDB:EHP00_765"/>
<comment type="caution">
    <text evidence="1">The sequence shown here is derived from an EMBL/GenBank/DDBJ whole genome shotgun (WGS) entry which is preliminary data.</text>
</comment>
<sequence length="862" mass="100574">MSKTKENKKHNSSLKESSIKSTVLKEDKIDVLEDNLHEEKELTSEVCFDINNDNLFSSNSVDSIVKMLIKQSDCTEDLVHLIKSSVNKNNLTIKKLCEVFTQLHFKDDENMFNYEVDALVHLSESNLRQERIITVKMIVYYLREDFKRNCAQNKDFFDIYVENVILTRSRDVDSSIRKECLGFLEGIVDVLHKNRKKHGNKDDCGKLKNLKNNLDTQSNIFDKKFTKILYNLLFDTNEGVRKKALKVLYKYMGKKNSFDNGFLFNSKESINKLMNINNENVLKMFLNYLKAKKNDPDSAKLFTNDSLVEYLRKHFKLKNTEENVENTTILKLMLSTKRLLIVTLTKCTNANILSFNTLNKVLEIFIKNKIDFSCISGVYGILDVCAMINDEENYENIVEFLTYESNKEKTNINRLFTGHKNISENFLLNVTGDVFANKILFNALNKFKNNNNVLKAFCALISNVFNGVNKENDFFSHTETIENILQLFSTRIRNTDEYVFLLKKLVEVGFDNFKKYVGEVNDKILLIKHFNPVEINYNTFNSFNEVLYKIMWEMKDKNYQNIKMIIKKVKENLNEDINSSKNNKNSSFNENDNELIFNIKTPLSTNKNGISTTISFCELIDDILLKNNIKINHLENTNVLVNDNQIENDTNKTFDDDLNASIKINTIMINLCDFITWYIRLNLNVFVSNIFNAIRLYNLHYFKMEEDILYDFIITNILKRPDLLSNENSKEKMSNTNVSLSIFTLCEILKDNSLILYFYLSRNIPIENKLSKILCKNIKKNATGKKIFSKYELFDVFKQFIADYTHLDCLVPFISCLTINECIIIDGMIRNNLSYDESSKNQFKNSLMKKISKVEKESIIEI</sequence>
<dbReference type="SUPFAM" id="SSF48371">
    <property type="entry name" value="ARM repeat"/>
    <property type="match status" value="1"/>
</dbReference>
<dbReference type="VEuPathDB" id="MicrosporidiaDB:EHP00_2696"/>
<protein>
    <submittedName>
        <fullName evidence="1">Uncharacterized protein</fullName>
    </submittedName>
</protein>
<organism evidence="1 3">
    <name type="scientific">Ecytonucleospora hepatopenaei</name>
    <dbReference type="NCBI Taxonomy" id="646526"/>
    <lineage>
        <taxon>Eukaryota</taxon>
        <taxon>Fungi</taxon>
        <taxon>Fungi incertae sedis</taxon>
        <taxon>Microsporidia</taxon>
        <taxon>Enterocytozoonidae</taxon>
        <taxon>Ecytonucleospora</taxon>
    </lineage>
</organism>
<dbReference type="EMBL" id="MNPJ01000011">
    <property type="protein sequence ID" value="OQS55305.1"/>
    <property type="molecule type" value="Genomic_DNA"/>
</dbReference>
<dbReference type="STRING" id="646526.A0A1W0E634"/>
<accession>A0A1W0E634</accession>